<keyword evidence="7" id="KW-1185">Reference proteome</keyword>
<dbReference type="PANTHER" id="PTHR42847:SF4">
    <property type="entry name" value="ALKANESULFONATE MONOOXYGENASE-RELATED"/>
    <property type="match status" value="1"/>
</dbReference>
<dbReference type="Gene3D" id="3.20.20.30">
    <property type="entry name" value="Luciferase-like domain"/>
    <property type="match status" value="1"/>
</dbReference>
<reference evidence="6 7" key="1">
    <citation type="submission" date="2019-07" db="EMBL/GenBank/DDBJ databases">
        <title>Cryptosporangium phraense sp. nov., isolated from plant litter.</title>
        <authorList>
            <person name="Suriyachadkun C."/>
        </authorList>
    </citation>
    <scope>NUCLEOTIDE SEQUENCE [LARGE SCALE GENOMIC DNA]</scope>
    <source>
        <strain evidence="6 7">A-T 5661</strain>
    </source>
</reference>
<evidence type="ECO:0000256" key="4">
    <source>
        <dbReference type="ARBA" id="ARBA00023033"/>
    </source>
</evidence>
<dbReference type="AlphaFoldDB" id="A0A545AUS3"/>
<keyword evidence="2" id="KW-0288">FMN</keyword>
<dbReference type="EMBL" id="VIRS01000006">
    <property type="protein sequence ID" value="TQS45090.1"/>
    <property type="molecule type" value="Genomic_DNA"/>
</dbReference>
<proteinExistence type="predicted"/>
<evidence type="ECO:0000313" key="7">
    <source>
        <dbReference type="Proteomes" id="UP000317982"/>
    </source>
</evidence>
<evidence type="ECO:0000259" key="5">
    <source>
        <dbReference type="Pfam" id="PF00296"/>
    </source>
</evidence>
<dbReference type="RefSeq" id="WP_142704539.1">
    <property type="nucleotide sequence ID" value="NZ_VIRS01000006.1"/>
</dbReference>
<organism evidence="6 7">
    <name type="scientific">Cryptosporangium phraense</name>
    <dbReference type="NCBI Taxonomy" id="2593070"/>
    <lineage>
        <taxon>Bacteria</taxon>
        <taxon>Bacillati</taxon>
        <taxon>Actinomycetota</taxon>
        <taxon>Actinomycetes</taxon>
        <taxon>Cryptosporangiales</taxon>
        <taxon>Cryptosporangiaceae</taxon>
        <taxon>Cryptosporangium</taxon>
    </lineage>
</organism>
<keyword evidence="1" id="KW-0285">Flavoprotein</keyword>
<dbReference type="GO" id="GO:0046306">
    <property type="term" value="P:alkanesulfonate catabolic process"/>
    <property type="evidence" value="ECO:0007669"/>
    <property type="project" value="TreeGrafter"/>
</dbReference>
<feature type="domain" description="Luciferase-like" evidence="5">
    <location>
        <begin position="15"/>
        <end position="233"/>
    </location>
</feature>
<name>A0A545AUS3_9ACTN</name>
<dbReference type="OrthoDB" id="5723200at2"/>
<accession>A0A545AUS3</accession>
<keyword evidence="4" id="KW-0503">Monooxygenase</keyword>
<evidence type="ECO:0000256" key="1">
    <source>
        <dbReference type="ARBA" id="ARBA00022630"/>
    </source>
</evidence>
<dbReference type="InterPro" id="IPR036661">
    <property type="entry name" value="Luciferase-like_sf"/>
</dbReference>
<dbReference type="Proteomes" id="UP000317982">
    <property type="component" value="Unassembled WGS sequence"/>
</dbReference>
<evidence type="ECO:0000256" key="2">
    <source>
        <dbReference type="ARBA" id="ARBA00022643"/>
    </source>
</evidence>
<dbReference type="SUPFAM" id="SSF51679">
    <property type="entry name" value="Bacterial luciferase-like"/>
    <property type="match status" value="1"/>
</dbReference>
<keyword evidence="3" id="KW-0560">Oxidoreductase</keyword>
<protein>
    <submittedName>
        <fullName evidence="6">LLM class flavin-dependent oxidoreductase</fullName>
    </submittedName>
</protein>
<dbReference type="InterPro" id="IPR011251">
    <property type="entry name" value="Luciferase-like_dom"/>
</dbReference>
<dbReference type="Pfam" id="PF00296">
    <property type="entry name" value="Bac_luciferase"/>
    <property type="match status" value="1"/>
</dbReference>
<evidence type="ECO:0000313" key="6">
    <source>
        <dbReference type="EMBL" id="TQS45090.1"/>
    </source>
</evidence>
<evidence type="ECO:0000256" key="3">
    <source>
        <dbReference type="ARBA" id="ARBA00023002"/>
    </source>
</evidence>
<dbReference type="GO" id="GO:0008726">
    <property type="term" value="F:alkanesulfonate monooxygenase activity"/>
    <property type="evidence" value="ECO:0007669"/>
    <property type="project" value="TreeGrafter"/>
</dbReference>
<comment type="caution">
    <text evidence="6">The sequence shown here is derived from an EMBL/GenBank/DDBJ whole genome shotgun (WGS) entry which is preliminary data.</text>
</comment>
<dbReference type="InParanoid" id="A0A545AUS3"/>
<dbReference type="InterPro" id="IPR050172">
    <property type="entry name" value="SsuD_RutA_monooxygenase"/>
</dbReference>
<dbReference type="PANTHER" id="PTHR42847">
    <property type="entry name" value="ALKANESULFONATE MONOOXYGENASE"/>
    <property type="match status" value="1"/>
</dbReference>
<gene>
    <name evidence="6" type="ORF">FL583_11365</name>
</gene>
<sequence length="283" mass="29708">MKIGIGIPNQGSDLDPKIIPEWSRRAEAAGFSSLATAGRIAYPGVMDTVALAAAAGATSTIELFSGVLIGPAWPATLLAKELAGVDGVSGGRLTLGIGLGGRADDFVVDGLPMNGLGQRLDDDLQTYFDVWDGKEFEGSPNPGVPAGARRLPLLFGGAAPATFERAARVGEGYVGAAVPAPYVAPAFDQMRTAWKQAGRDGDPQLRAIAYFAMGDPEVARRKVEEYYAVTPEFGQAVLTGIAYGPEGVRELLRSFEDIGTDELILNPSTADLDEIERLAEVAL</sequence>